<reference evidence="2" key="2">
    <citation type="submission" date="2018-05" db="EMBL/GenBank/DDBJ databases">
        <authorList>
            <person name="Lanie J.A."/>
            <person name="Ng W.-L."/>
            <person name="Kazmierczak K.M."/>
            <person name="Andrzejewski T.M."/>
            <person name="Davidsen T.M."/>
            <person name="Wayne K.J."/>
            <person name="Tettelin H."/>
            <person name="Glass J.I."/>
            <person name="Rusch D."/>
            <person name="Podicherti R."/>
            <person name="Tsui H.-C.T."/>
            <person name="Winkler M.E."/>
        </authorList>
    </citation>
    <scope>NUCLEOTIDE SEQUENCE</scope>
    <source>
        <strain evidence="2">Lactococcus lactis</strain>
    </source>
</reference>
<gene>
    <name evidence="1" type="ORF">AMHIJAGA_00104</name>
    <name evidence="3" type="ORF">FNJ53_10330</name>
</gene>
<dbReference type="AlphaFoldDB" id="A0A2X0P8W8"/>
<dbReference type="Proteomes" id="UP000317167">
    <property type="component" value="Unassembled WGS sequence"/>
</dbReference>
<dbReference type="EMBL" id="VJWV01000010">
    <property type="protein sequence ID" value="TRW72702.1"/>
    <property type="molecule type" value="Genomic_DNA"/>
</dbReference>
<proteinExistence type="predicted"/>
<dbReference type="EMBL" id="OGTW02000001">
    <property type="protein sequence ID" value="SPS10187.1"/>
    <property type="molecule type" value="Genomic_DNA"/>
</dbReference>
<evidence type="ECO:0000313" key="2">
    <source>
        <dbReference type="EMBL" id="SPS10187.1"/>
    </source>
</evidence>
<reference evidence="3 5" key="4">
    <citation type="submission" date="2019-07" db="EMBL/GenBank/DDBJ databases">
        <title>Draft genome of 7 Lactococcus lactis strains isolated from an artisanal cheese production.</title>
        <authorList>
            <person name="Biolcati F."/>
            <person name="Bottero M.T."/>
            <person name="Dalmasso A."/>
            <person name="Mcauliffe O."/>
        </authorList>
    </citation>
    <scope>NUCLEOTIDE SEQUENCE [LARGE SCALE GENOMIC DNA]</scope>
    <source>
        <strain evidence="3 5">MRS45.2</strain>
    </source>
</reference>
<sequence length="104" mass="12180">MYNEIIDQLCNLTIDKELRWQTIDNLIVDGRPYSQHFQHILPNKSFFTEYNGKEIVVLYGEMGGLFDDQIIGQYFIQEISGNQVYQLEVPEQNIVKLHTIITLS</sequence>
<evidence type="ECO:0000313" key="4">
    <source>
        <dbReference type="Proteomes" id="UP000279235"/>
    </source>
</evidence>
<evidence type="ECO:0000313" key="1">
    <source>
        <dbReference type="EMBL" id="SPB22178.1"/>
    </source>
</evidence>
<dbReference type="EMBL" id="OGTW01000001">
    <property type="protein sequence ID" value="SPB22178.1"/>
    <property type="molecule type" value="Genomic_DNA"/>
</dbReference>
<dbReference type="RefSeq" id="WP_031560885.1">
    <property type="nucleotide sequence ID" value="NZ_CP125770.1"/>
</dbReference>
<evidence type="ECO:0000313" key="3">
    <source>
        <dbReference type="EMBL" id="TRW72702.1"/>
    </source>
</evidence>
<accession>A0A2X0P8W8</accession>
<reference evidence="1" key="1">
    <citation type="submission" date="2018-01" db="EMBL/GenBank/DDBJ databases">
        <authorList>
            <person name="Gaut B.S."/>
            <person name="Morton B.R."/>
            <person name="Clegg M.T."/>
            <person name="Duvall M.R."/>
        </authorList>
    </citation>
    <scope>NUCLEOTIDE SEQUENCE</scope>
    <source>
        <strain evidence="1">Lactococcus lactis</strain>
    </source>
</reference>
<evidence type="ECO:0000313" key="5">
    <source>
        <dbReference type="Proteomes" id="UP000317167"/>
    </source>
</evidence>
<reference evidence="4" key="3">
    <citation type="submission" date="2018-05" db="EMBL/GenBank/DDBJ databases">
        <authorList>
            <person name="Duru I."/>
        </authorList>
    </citation>
    <scope>NUCLEOTIDE SEQUENCE [LARGE SCALE GENOMIC DNA]</scope>
</reference>
<dbReference type="Proteomes" id="UP000279235">
    <property type="component" value="Unassembled WGS sequence"/>
</dbReference>
<organism evidence="1">
    <name type="scientific">Lactococcus lactis</name>
    <dbReference type="NCBI Taxonomy" id="1358"/>
    <lineage>
        <taxon>Bacteria</taxon>
        <taxon>Bacillati</taxon>
        <taxon>Bacillota</taxon>
        <taxon>Bacilli</taxon>
        <taxon>Lactobacillales</taxon>
        <taxon>Streptococcaceae</taxon>
        <taxon>Lactococcus</taxon>
    </lineage>
</organism>
<name>A0A2X0P8W8_9LACT</name>
<protein>
    <submittedName>
        <fullName evidence="1">Uncharacterized protein</fullName>
    </submittedName>
</protein>